<feature type="site" description="Transition state stabilizer" evidence="6">
    <location>
        <position position="180"/>
    </location>
</feature>
<evidence type="ECO:0000256" key="7">
    <source>
        <dbReference type="RuleBase" id="RU003835"/>
    </source>
</evidence>
<dbReference type="EC" id="2.7.2.1" evidence="6"/>
<dbReference type="InterPro" id="IPR000890">
    <property type="entry name" value="Aliphatic_acid_kin_short-chain"/>
</dbReference>
<keyword evidence="2 6" id="KW-0808">Transferase</keyword>
<dbReference type="GO" id="GO:0005737">
    <property type="term" value="C:cytoplasm"/>
    <property type="evidence" value="ECO:0007669"/>
    <property type="project" value="UniProtKB-SubCell"/>
</dbReference>
<dbReference type="PRINTS" id="PR00471">
    <property type="entry name" value="ACETATEKNASE"/>
</dbReference>
<dbReference type="InterPro" id="IPR004372">
    <property type="entry name" value="Ac/propionate_kinase"/>
</dbReference>
<keyword evidence="3 6" id="KW-0547">Nucleotide-binding</keyword>
<sequence>MNILVINSGSSSIKYQYFKRGEETPIVKGIIERVGIYGSFIEHSKRGKNKLKKVVSIADHKEGITLILEVLCDKEYGVLESLSEIDAIGHRVVHGGESFSSSTIINDEVIKALEVCSELAPLHNPPNLHGIYAMRELLPGVPNVAVFDTAFHSTLPEYAYIYPIPYKYYKKYKIRRYGFHGTSHDYVSIEGAKLLGKEREELKIVTCHLGNGSSITAIDKGVSVDTSLGFGTMCGIPMGTRAGDIDPAIIPFLMEKENLSVKEINQVIYKESGLLGISQISSDMRDIEEKAMEGDKNAELSLNIYAYYVKKFIGMYAAVMNGLDVVVFTAGIGENGWEMREMILSNMEFLGIHLDKTKNKFKGEKKIVTMENSKTKAVVIPTNEELMIARDTEILIKK</sequence>
<protein>
    <recommendedName>
        <fullName evidence="6">Acetate kinase</fullName>
        <ecNumber evidence="6">2.7.2.1</ecNumber>
    </recommendedName>
    <alternativeName>
        <fullName evidence="6">Acetokinase</fullName>
    </alternativeName>
</protein>
<feature type="binding site" evidence="6">
    <location>
        <position position="14"/>
    </location>
    <ligand>
        <name>ATP</name>
        <dbReference type="ChEBI" id="CHEBI:30616"/>
    </ligand>
</feature>
<evidence type="ECO:0000313" key="8">
    <source>
        <dbReference type="EMBL" id="RKX69231.1"/>
    </source>
</evidence>
<dbReference type="HAMAP" id="MF_00020">
    <property type="entry name" value="Acetate_kinase"/>
    <property type="match status" value="1"/>
</dbReference>
<comment type="function">
    <text evidence="6">Catalyzes the formation of acetyl phosphate from acetate and ATP. Can also catalyze the reverse reaction.</text>
</comment>
<feature type="binding site" evidence="6">
    <location>
        <begin position="331"/>
        <end position="335"/>
    </location>
    <ligand>
        <name>ATP</name>
        <dbReference type="ChEBI" id="CHEBI:30616"/>
    </ligand>
</feature>
<evidence type="ECO:0000256" key="6">
    <source>
        <dbReference type="HAMAP-Rule" id="MF_00020"/>
    </source>
</evidence>
<comment type="subunit">
    <text evidence="6">Homodimer.</text>
</comment>
<evidence type="ECO:0000256" key="1">
    <source>
        <dbReference type="ARBA" id="ARBA00008748"/>
    </source>
</evidence>
<evidence type="ECO:0000256" key="3">
    <source>
        <dbReference type="ARBA" id="ARBA00022741"/>
    </source>
</evidence>
<comment type="catalytic activity">
    <reaction evidence="6">
        <text>acetate + ATP = acetyl phosphate + ADP</text>
        <dbReference type="Rhea" id="RHEA:11352"/>
        <dbReference type="ChEBI" id="CHEBI:22191"/>
        <dbReference type="ChEBI" id="CHEBI:30089"/>
        <dbReference type="ChEBI" id="CHEBI:30616"/>
        <dbReference type="ChEBI" id="CHEBI:456216"/>
        <dbReference type="EC" id="2.7.2.1"/>
    </reaction>
</comment>
<proteinExistence type="inferred from homology"/>
<dbReference type="InterPro" id="IPR043129">
    <property type="entry name" value="ATPase_NBD"/>
</dbReference>
<feature type="binding site" evidence="6">
    <location>
        <position position="384"/>
    </location>
    <ligand>
        <name>Mg(2+)</name>
        <dbReference type="ChEBI" id="CHEBI:18420"/>
    </ligand>
</feature>
<keyword evidence="6" id="KW-0479">Metal-binding</keyword>
<dbReference type="GO" id="GO:0006085">
    <property type="term" value="P:acetyl-CoA biosynthetic process"/>
    <property type="evidence" value="ECO:0007669"/>
    <property type="project" value="UniProtKB-UniRule"/>
</dbReference>
<keyword evidence="6" id="KW-0963">Cytoplasm</keyword>
<dbReference type="PANTHER" id="PTHR21060">
    <property type="entry name" value="ACETATE KINASE"/>
    <property type="match status" value="1"/>
</dbReference>
<evidence type="ECO:0000256" key="4">
    <source>
        <dbReference type="ARBA" id="ARBA00022777"/>
    </source>
</evidence>
<feature type="binding site" evidence="6">
    <location>
        <position position="7"/>
    </location>
    <ligand>
        <name>Mg(2+)</name>
        <dbReference type="ChEBI" id="CHEBI:18420"/>
    </ligand>
</feature>
<evidence type="ECO:0000256" key="2">
    <source>
        <dbReference type="ARBA" id="ARBA00022679"/>
    </source>
</evidence>
<dbReference type="Proteomes" id="UP000271125">
    <property type="component" value="Unassembled WGS sequence"/>
</dbReference>
<dbReference type="EMBL" id="QNBD01000208">
    <property type="protein sequence ID" value="RKX69231.1"/>
    <property type="molecule type" value="Genomic_DNA"/>
</dbReference>
<dbReference type="GO" id="GO:0006083">
    <property type="term" value="P:acetate metabolic process"/>
    <property type="evidence" value="ECO:0007669"/>
    <property type="project" value="TreeGrafter"/>
</dbReference>
<feature type="binding site" evidence="6">
    <location>
        <begin position="283"/>
        <end position="285"/>
    </location>
    <ligand>
        <name>ATP</name>
        <dbReference type="ChEBI" id="CHEBI:30616"/>
    </ligand>
</feature>
<keyword evidence="5 6" id="KW-0067">ATP-binding</keyword>
<dbReference type="GO" id="GO:0005524">
    <property type="term" value="F:ATP binding"/>
    <property type="evidence" value="ECO:0007669"/>
    <property type="project" value="UniProtKB-KW"/>
</dbReference>
<feature type="active site" description="Proton donor/acceptor" evidence="6">
    <location>
        <position position="148"/>
    </location>
</feature>
<keyword evidence="4 6" id="KW-0418">Kinase</keyword>
<dbReference type="NCBIfam" id="TIGR00016">
    <property type="entry name" value="ackA"/>
    <property type="match status" value="1"/>
</dbReference>
<keyword evidence="6" id="KW-0460">Magnesium</keyword>
<gene>
    <name evidence="6" type="primary">ackA</name>
    <name evidence="8" type="ORF">DRP43_04640</name>
</gene>
<evidence type="ECO:0000256" key="5">
    <source>
        <dbReference type="ARBA" id="ARBA00022840"/>
    </source>
</evidence>
<comment type="pathway">
    <text evidence="6">Metabolic intermediate biosynthesis; acetyl-CoA biosynthesis; acetyl-CoA from acetate: step 1/2.</text>
</comment>
<accession>A0A660SGV7</accession>
<feature type="binding site" evidence="6">
    <location>
        <begin position="208"/>
        <end position="212"/>
    </location>
    <ligand>
        <name>ATP</name>
        <dbReference type="ChEBI" id="CHEBI:30616"/>
    </ligand>
</feature>
<comment type="cofactor">
    <cofactor evidence="6">
        <name>Mg(2+)</name>
        <dbReference type="ChEBI" id="CHEBI:18420"/>
    </cofactor>
    <cofactor evidence="6">
        <name>Mn(2+)</name>
        <dbReference type="ChEBI" id="CHEBI:29035"/>
    </cofactor>
    <text evidence="6">Mg(2+). Can also accept Mn(2+).</text>
</comment>
<comment type="caution">
    <text evidence="8">The sequence shown here is derived from an EMBL/GenBank/DDBJ whole genome shotgun (WGS) entry which is preliminary data.</text>
</comment>
<evidence type="ECO:0000313" key="9">
    <source>
        <dbReference type="Proteomes" id="UP000271125"/>
    </source>
</evidence>
<dbReference type="PIRSF" id="PIRSF000722">
    <property type="entry name" value="Acetate_prop_kin"/>
    <property type="match status" value="1"/>
</dbReference>
<name>A0A660SGV7_UNCT6</name>
<dbReference type="CDD" id="cd24010">
    <property type="entry name" value="ASKHA_NBD_AcK_PK"/>
    <property type="match status" value="1"/>
</dbReference>
<dbReference type="GO" id="GO:0008776">
    <property type="term" value="F:acetate kinase activity"/>
    <property type="evidence" value="ECO:0007669"/>
    <property type="project" value="UniProtKB-UniRule"/>
</dbReference>
<comment type="similarity">
    <text evidence="1 6 7">Belongs to the acetokinase family.</text>
</comment>
<dbReference type="AlphaFoldDB" id="A0A660SGV7"/>
<dbReference type="SUPFAM" id="SSF53067">
    <property type="entry name" value="Actin-like ATPase domain"/>
    <property type="match status" value="2"/>
</dbReference>
<reference evidence="8 9" key="1">
    <citation type="submission" date="2018-06" db="EMBL/GenBank/DDBJ databases">
        <title>Extensive metabolic versatility and redundancy in microbially diverse, dynamic hydrothermal sediments.</title>
        <authorList>
            <person name="Dombrowski N."/>
            <person name="Teske A."/>
            <person name="Baker B.J."/>
        </authorList>
    </citation>
    <scope>NUCLEOTIDE SEQUENCE [LARGE SCALE GENOMIC DNA]</scope>
    <source>
        <strain evidence="8">B10_G13</strain>
    </source>
</reference>
<dbReference type="Gene3D" id="3.30.420.40">
    <property type="match status" value="2"/>
</dbReference>
<comment type="subcellular location">
    <subcellularLocation>
        <location evidence="6">Cytoplasm</location>
    </subcellularLocation>
</comment>
<dbReference type="PANTHER" id="PTHR21060:SF15">
    <property type="entry name" value="ACETATE KINASE-RELATED"/>
    <property type="match status" value="1"/>
</dbReference>
<dbReference type="UniPathway" id="UPA00340">
    <property type="reaction ID" value="UER00458"/>
</dbReference>
<organism evidence="8 9">
    <name type="scientific">candidate division TA06 bacterium</name>
    <dbReference type="NCBI Taxonomy" id="2250710"/>
    <lineage>
        <taxon>Bacteria</taxon>
        <taxon>Bacteria division TA06</taxon>
    </lineage>
</organism>
<dbReference type="PROSITE" id="PS01075">
    <property type="entry name" value="ACETATE_KINASE_1"/>
    <property type="match status" value="1"/>
</dbReference>
<dbReference type="InterPro" id="IPR023865">
    <property type="entry name" value="Aliphatic_acid_kinase_CS"/>
</dbReference>
<dbReference type="Pfam" id="PF00871">
    <property type="entry name" value="Acetate_kinase"/>
    <property type="match status" value="1"/>
</dbReference>
<dbReference type="PROSITE" id="PS01076">
    <property type="entry name" value="ACETATE_KINASE_2"/>
    <property type="match status" value="1"/>
</dbReference>
<feature type="site" description="Transition state stabilizer" evidence="6">
    <location>
        <position position="241"/>
    </location>
</feature>
<feature type="binding site" evidence="6">
    <location>
        <position position="91"/>
    </location>
    <ligand>
        <name>substrate</name>
    </ligand>
</feature>
<dbReference type="GO" id="GO:0000287">
    <property type="term" value="F:magnesium ion binding"/>
    <property type="evidence" value="ECO:0007669"/>
    <property type="project" value="UniProtKB-UniRule"/>
</dbReference>